<evidence type="ECO:0000313" key="3">
    <source>
        <dbReference type="EMBL" id="GMR53218.1"/>
    </source>
</evidence>
<organism evidence="3 4">
    <name type="scientific">Pristionchus mayeri</name>
    <dbReference type="NCBI Taxonomy" id="1317129"/>
    <lineage>
        <taxon>Eukaryota</taxon>
        <taxon>Metazoa</taxon>
        <taxon>Ecdysozoa</taxon>
        <taxon>Nematoda</taxon>
        <taxon>Chromadorea</taxon>
        <taxon>Rhabditida</taxon>
        <taxon>Rhabditina</taxon>
        <taxon>Diplogasteromorpha</taxon>
        <taxon>Diplogasteroidea</taxon>
        <taxon>Neodiplogasteridae</taxon>
        <taxon>Pristionchus</taxon>
    </lineage>
</organism>
<dbReference type="GO" id="GO:0046983">
    <property type="term" value="F:protein dimerization activity"/>
    <property type="evidence" value="ECO:0007669"/>
    <property type="project" value="InterPro"/>
</dbReference>
<accession>A0AAN5I5P1</accession>
<dbReference type="PROSITE" id="PS50888">
    <property type="entry name" value="BHLH"/>
    <property type="match status" value="1"/>
</dbReference>
<feature type="compositionally biased region" description="Low complexity" evidence="1">
    <location>
        <begin position="138"/>
        <end position="152"/>
    </location>
</feature>
<dbReference type="Gene3D" id="4.10.280.10">
    <property type="entry name" value="Helix-loop-helix DNA-binding domain"/>
    <property type="match status" value="1"/>
</dbReference>
<feature type="region of interest" description="Disordered" evidence="1">
    <location>
        <begin position="128"/>
        <end position="167"/>
    </location>
</feature>
<proteinExistence type="predicted"/>
<dbReference type="InterPro" id="IPR036638">
    <property type="entry name" value="HLH_DNA-bd_sf"/>
</dbReference>
<evidence type="ECO:0000256" key="1">
    <source>
        <dbReference type="SAM" id="MobiDB-lite"/>
    </source>
</evidence>
<dbReference type="AlphaFoldDB" id="A0AAN5I5P1"/>
<dbReference type="SMART" id="SM00353">
    <property type="entry name" value="HLH"/>
    <property type="match status" value="1"/>
</dbReference>
<dbReference type="InterPro" id="IPR011598">
    <property type="entry name" value="bHLH_dom"/>
</dbReference>
<dbReference type="Proteomes" id="UP001328107">
    <property type="component" value="Unassembled WGS sequence"/>
</dbReference>
<dbReference type="GO" id="GO:0000981">
    <property type="term" value="F:DNA-binding transcription factor activity, RNA polymerase II-specific"/>
    <property type="evidence" value="ECO:0007669"/>
    <property type="project" value="TreeGrafter"/>
</dbReference>
<dbReference type="EMBL" id="BTRK01000005">
    <property type="protein sequence ID" value="GMR53218.1"/>
    <property type="molecule type" value="Genomic_DNA"/>
</dbReference>
<dbReference type="PANTHER" id="PTHR23349:SF68">
    <property type="entry name" value="FI14601P"/>
    <property type="match status" value="1"/>
</dbReference>
<dbReference type="GO" id="GO:0032502">
    <property type="term" value="P:developmental process"/>
    <property type="evidence" value="ECO:0007669"/>
    <property type="project" value="TreeGrafter"/>
</dbReference>
<dbReference type="InterPro" id="IPR050283">
    <property type="entry name" value="E-box_TF_Regulators"/>
</dbReference>
<reference evidence="4" key="1">
    <citation type="submission" date="2022-10" db="EMBL/GenBank/DDBJ databases">
        <title>Genome assembly of Pristionchus species.</title>
        <authorList>
            <person name="Yoshida K."/>
            <person name="Sommer R.J."/>
        </authorList>
    </citation>
    <scope>NUCLEOTIDE SEQUENCE [LARGE SCALE GENOMIC DNA]</scope>
    <source>
        <strain evidence="4">RS5460</strain>
    </source>
</reference>
<dbReference type="PANTHER" id="PTHR23349">
    <property type="entry name" value="BASIC HELIX-LOOP-HELIX TRANSCRIPTION FACTOR, TWIST"/>
    <property type="match status" value="1"/>
</dbReference>
<sequence length="167" mass="19101">MPSKTPKQVSESKKIASRIKEKKRNVEINDAFSELQSSFTAIPFITKKKKVAKVKMLRLAVKYIRHLESILNDGYHQPSPYCPPRLVRLEDFETVAAEEFNERNTYTNRLHEDEEYYTLIKSRSSSSSLLHPLPNGDSPSSSSIHAPSLTPSTSPQFFPSMNMDHHH</sequence>
<comment type="caution">
    <text evidence="3">The sequence shown here is derived from an EMBL/GenBank/DDBJ whole genome shotgun (WGS) entry which is preliminary data.</text>
</comment>
<feature type="domain" description="BHLH" evidence="2">
    <location>
        <begin position="12"/>
        <end position="67"/>
    </location>
</feature>
<protein>
    <recommendedName>
        <fullName evidence="2">BHLH domain-containing protein</fullName>
    </recommendedName>
</protein>
<keyword evidence="4" id="KW-1185">Reference proteome</keyword>
<dbReference type="Pfam" id="PF00010">
    <property type="entry name" value="HLH"/>
    <property type="match status" value="1"/>
</dbReference>
<gene>
    <name evidence="3" type="ORF">PMAYCL1PPCAC_23413</name>
</gene>
<evidence type="ECO:0000313" key="4">
    <source>
        <dbReference type="Proteomes" id="UP001328107"/>
    </source>
</evidence>
<dbReference type="SUPFAM" id="SSF47459">
    <property type="entry name" value="HLH, helix-loop-helix DNA-binding domain"/>
    <property type="match status" value="1"/>
</dbReference>
<evidence type="ECO:0000259" key="2">
    <source>
        <dbReference type="PROSITE" id="PS50888"/>
    </source>
</evidence>
<dbReference type="GO" id="GO:0000977">
    <property type="term" value="F:RNA polymerase II transcription regulatory region sequence-specific DNA binding"/>
    <property type="evidence" value="ECO:0007669"/>
    <property type="project" value="TreeGrafter"/>
</dbReference>
<name>A0AAN5I5P1_9BILA</name>